<dbReference type="Proteomes" id="UP001344447">
    <property type="component" value="Unassembled WGS sequence"/>
</dbReference>
<protein>
    <submittedName>
        <fullName evidence="5">Uncharacterized protein</fullName>
    </submittedName>
</protein>
<feature type="compositionally biased region" description="Basic and acidic residues" evidence="4">
    <location>
        <begin position="1"/>
        <end position="16"/>
    </location>
</feature>
<evidence type="ECO:0000256" key="4">
    <source>
        <dbReference type="SAM" id="MobiDB-lite"/>
    </source>
</evidence>
<dbReference type="GO" id="GO:0008333">
    <property type="term" value="P:endosome to lysosome transport"/>
    <property type="evidence" value="ECO:0007669"/>
    <property type="project" value="TreeGrafter"/>
</dbReference>
<dbReference type="SMART" id="SM00174">
    <property type="entry name" value="RHO"/>
    <property type="match status" value="1"/>
</dbReference>
<keyword evidence="2" id="KW-0547">Nucleotide-binding</keyword>
<dbReference type="InterPro" id="IPR001806">
    <property type="entry name" value="Small_GTPase"/>
</dbReference>
<feature type="region of interest" description="Disordered" evidence="4">
    <location>
        <begin position="1"/>
        <end position="26"/>
    </location>
</feature>
<proteinExistence type="inferred from homology"/>
<dbReference type="SMART" id="SM00175">
    <property type="entry name" value="RAB"/>
    <property type="match status" value="1"/>
</dbReference>
<keyword evidence="6" id="KW-1185">Reference proteome</keyword>
<feature type="compositionally biased region" description="Low complexity" evidence="4">
    <location>
        <begin position="213"/>
        <end position="228"/>
    </location>
</feature>
<dbReference type="SUPFAM" id="SSF52540">
    <property type="entry name" value="P-loop containing nucleoside triphosphate hydrolases"/>
    <property type="match status" value="1"/>
</dbReference>
<evidence type="ECO:0000256" key="2">
    <source>
        <dbReference type="ARBA" id="ARBA00022741"/>
    </source>
</evidence>
<gene>
    <name evidence="5" type="ORF">RB653_002410</name>
</gene>
<dbReference type="GO" id="GO:0005525">
    <property type="term" value="F:GTP binding"/>
    <property type="evidence" value="ECO:0007669"/>
    <property type="project" value="UniProtKB-KW"/>
</dbReference>
<dbReference type="GO" id="GO:0090385">
    <property type="term" value="P:phagosome-lysosome fusion"/>
    <property type="evidence" value="ECO:0007669"/>
    <property type="project" value="TreeGrafter"/>
</dbReference>
<evidence type="ECO:0000256" key="3">
    <source>
        <dbReference type="ARBA" id="ARBA00023134"/>
    </source>
</evidence>
<dbReference type="GO" id="GO:0005770">
    <property type="term" value="C:late endosome"/>
    <property type="evidence" value="ECO:0007669"/>
    <property type="project" value="TreeGrafter"/>
</dbReference>
<evidence type="ECO:0000256" key="1">
    <source>
        <dbReference type="ARBA" id="ARBA00006270"/>
    </source>
</evidence>
<dbReference type="FunFam" id="3.40.50.300:FF:001800">
    <property type="entry name" value="Rab family GTPase"/>
    <property type="match status" value="1"/>
</dbReference>
<dbReference type="PANTHER" id="PTHR47981:SF39">
    <property type="entry name" value="RAS-RELATED PROTEIN RAB"/>
    <property type="match status" value="1"/>
</dbReference>
<dbReference type="NCBIfam" id="TIGR00231">
    <property type="entry name" value="small_GTP"/>
    <property type="match status" value="1"/>
</dbReference>
<accession>A0AAN7TQM5</accession>
<dbReference type="PANTHER" id="PTHR47981">
    <property type="entry name" value="RAB FAMILY"/>
    <property type="match status" value="1"/>
</dbReference>
<dbReference type="Pfam" id="PF00071">
    <property type="entry name" value="Ras"/>
    <property type="match status" value="1"/>
</dbReference>
<comment type="similarity">
    <text evidence="1">Belongs to the small GTPase superfamily. Rab family.</text>
</comment>
<dbReference type="PROSITE" id="PS51421">
    <property type="entry name" value="RAS"/>
    <property type="match status" value="1"/>
</dbReference>
<sequence length="228" mass="26088">MYSNNKSDKDKDKDNQNNENNKNNNNDDEAISLKILVVGKLACGKTSIIQRYCHNNFQPKYKPTIGVDFQQKVLEIMGQKVLLQLWDIAGQERFGHMTRVYFQNAHGAVIVFDATRSGTFLGAKAWKDDIDYCFNKEDLPTILLANKCDLLTPPYTFPEDINTFCEQNRFNKYFYTSAKEDTGINEALEELVKIILESYQTQEQSTGFKLNDQSQSTESTPTQSKTCC</sequence>
<dbReference type="Gene3D" id="3.40.50.300">
    <property type="entry name" value="P-loop containing nucleotide triphosphate hydrolases"/>
    <property type="match status" value="1"/>
</dbReference>
<reference evidence="5 6" key="1">
    <citation type="submission" date="2023-11" db="EMBL/GenBank/DDBJ databases">
        <title>Dfirmibasis_genome.</title>
        <authorList>
            <person name="Edelbroek B."/>
            <person name="Kjellin J."/>
            <person name="Jerlstrom-Hultqvist J."/>
            <person name="Soderbom F."/>
        </authorList>
    </citation>
    <scope>NUCLEOTIDE SEQUENCE [LARGE SCALE GENOMIC DNA]</scope>
    <source>
        <strain evidence="5 6">TNS-C-14</strain>
    </source>
</reference>
<dbReference type="GO" id="GO:0005764">
    <property type="term" value="C:lysosome"/>
    <property type="evidence" value="ECO:0007669"/>
    <property type="project" value="TreeGrafter"/>
</dbReference>
<dbReference type="PROSITE" id="PS51419">
    <property type="entry name" value="RAB"/>
    <property type="match status" value="1"/>
</dbReference>
<evidence type="ECO:0000313" key="5">
    <source>
        <dbReference type="EMBL" id="KAK5577469.1"/>
    </source>
</evidence>
<keyword evidence="3" id="KW-0342">GTP-binding</keyword>
<feature type="region of interest" description="Disordered" evidence="4">
    <location>
        <begin position="207"/>
        <end position="228"/>
    </location>
</feature>
<organism evidence="5 6">
    <name type="scientific">Dictyostelium firmibasis</name>
    <dbReference type="NCBI Taxonomy" id="79012"/>
    <lineage>
        <taxon>Eukaryota</taxon>
        <taxon>Amoebozoa</taxon>
        <taxon>Evosea</taxon>
        <taxon>Eumycetozoa</taxon>
        <taxon>Dictyostelia</taxon>
        <taxon>Dictyosteliales</taxon>
        <taxon>Dictyosteliaceae</taxon>
        <taxon>Dictyostelium</taxon>
    </lineage>
</organism>
<dbReference type="GO" id="GO:0003924">
    <property type="term" value="F:GTPase activity"/>
    <property type="evidence" value="ECO:0007669"/>
    <property type="project" value="InterPro"/>
</dbReference>
<dbReference type="SMART" id="SM00173">
    <property type="entry name" value="RAS"/>
    <property type="match status" value="1"/>
</dbReference>
<dbReference type="SMART" id="SM00176">
    <property type="entry name" value="RAN"/>
    <property type="match status" value="1"/>
</dbReference>
<comment type="caution">
    <text evidence="5">The sequence shown here is derived from an EMBL/GenBank/DDBJ whole genome shotgun (WGS) entry which is preliminary data.</text>
</comment>
<dbReference type="GO" id="GO:0045335">
    <property type="term" value="C:phagocytic vesicle"/>
    <property type="evidence" value="ECO:0007669"/>
    <property type="project" value="TreeGrafter"/>
</dbReference>
<name>A0AAN7TQM5_9MYCE</name>
<dbReference type="InterPro" id="IPR005225">
    <property type="entry name" value="Small_GTP-bd"/>
</dbReference>
<dbReference type="EMBL" id="JAVFKY010000004">
    <property type="protein sequence ID" value="KAK5577469.1"/>
    <property type="molecule type" value="Genomic_DNA"/>
</dbReference>
<dbReference type="AlphaFoldDB" id="A0AAN7TQM5"/>
<dbReference type="PRINTS" id="PR00449">
    <property type="entry name" value="RASTRNSFRMNG"/>
</dbReference>
<evidence type="ECO:0000313" key="6">
    <source>
        <dbReference type="Proteomes" id="UP001344447"/>
    </source>
</evidence>
<dbReference type="InterPro" id="IPR027417">
    <property type="entry name" value="P-loop_NTPase"/>
</dbReference>